<dbReference type="InterPro" id="IPR002933">
    <property type="entry name" value="Peptidase_M20"/>
</dbReference>
<dbReference type="PANTHER" id="PTHR11014:SF63">
    <property type="entry name" value="METALLOPEPTIDASE, PUTATIVE (AFU_ORTHOLOGUE AFUA_6G09600)-RELATED"/>
    <property type="match status" value="1"/>
</dbReference>
<dbReference type="EMBL" id="JANFYT010000002">
    <property type="protein sequence ID" value="MCQ4813124.1"/>
    <property type="molecule type" value="Genomic_DNA"/>
</dbReference>
<evidence type="ECO:0000256" key="1">
    <source>
        <dbReference type="ARBA" id="ARBA00022801"/>
    </source>
</evidence>
<dbReference type="GO" id="GO:0019877">
    <property type="term" value="P:diaminopimelate biosynthetic process"/>
    <property type="evidence" value="ECO:0007669"/>
    <property type="project" value="UniProtKB-ARBA"/>
</dbReference>
<feature type="binding site" evidence="2">
    <location>
        <position position="168"/>
    </location>
    <ligand>
        <name>Mn(2+)</name>
        <dbReference type="ChEBI" id="CHEBI:29035"/>
        <label>2</label>
    </ligand>
</feature>
<accession>A0AAW5K1X2</accession>
<keyword evidence="5" id="KW-1185">Reference proteome</keyword>
<name>A0AAW5K1X2_9BACT</name>
<feature type="binding site" evidence="2">
    <location>
        <position position="140"/>
    </location>
    <ligand>
        <name>Mn(2+)</name>
        <dbReference type="ChEBI" id="CHEBI:29035"/>
        <label>2</label>
    </ligand>
</feature>
<evidence type="ECO:0000313" key="5">
    <source>
        <dbReference type="Proteomes" id="UP001205919"/>
    </source>
</evidence>
<dbReference type="AlphaFoldDB" id="A0AAW5K1X2"/>
<evidence type="ECO:0000259" key="3">
    <source>
        <dbReference type="Pfam" id="PF07687"/>
    </source>
</evidence>
<proteinExistence type="predicted"/>
<dbReference type="SUPFAM" id="SSF53187">
    <property type="entry name" value="Zn-dependent exopeptidases"/>
    <property type="match status" value="1"/>
</dbReference>
<dbReference type="InterPro" id="IPR036264">
    <property type="entry name" value="Bact_exopeptidase_dim_dom"/>
</dbReference>
<dbReference type="Proteomes" id="UP001205919">
    <property type="component" value="Unassembled WGS sequence"/>
</dbReference>
<dbReference type="Gene3D" id="3.40.630.10">
    <property type="entry name" value="Zn peptidases"/>
    <property type="match status" value="1"/>
</dbReference>
<dbReference type="Pfam" id="PF01546">
    <property type="entry name" value="Peptidase_M20"/>
    <property type="match status" value="1"/>
</dbReference>
<gene>
    <name evidence="4" type="ORF">NE630_01645</name>
</gene>
<feature type="domain" description="Peptidase M20 dimerisation" evidence="3">
    <location>
        <begin position="193"/>
        <end position="285"/>
    </location>
</feature>
<protein>
    <submittedName>
        <fullName evidence="4">M20 family metallopeptidase</fullName>
    </submittedName>
</protein>
<dbReference type="InterPro" id="IPR017439">
    <property type="entry name" value="Amidohydrolase"/>
</dbReference>
<evidence type="ECO:0000256" key="2">
    <source>
        <dbReference type="PIRSR" id="PIRSR005962-1"/>
    </source>
</evidence>
<dbReference type="SUPFAM" id="SSF55031">
    <property type="entry name" value="Bacterial exopeptidase dimerisation domain"/>
    <property type="match status" value="1"/>
</dbReference>
<dbReference type="PANTHER" id="PTHR11014">
    <property type="entry name" value="PEPTIDASE M20 FAMILY MEMBER"/>
    <property type="match status" value="1"/>
</dbReference>
<evidence type="ECO:0000313" key="4">
    <source>
        <dbReference type="EMBL" id="MCQ4813124.1"/>
    </source>
</evidence>
<feature type="binding site" evidence="2">
    <location>
        <position position="104"/>
    </location>
    <ligand>
        <name>Mn(2+)</name>
        <dbReference type="ChEBI" id="CHEBI:29035"/>
        <label>2</label>
    </ligand>
</feature>
<feature type="binding site" evidence="2">
    <location>
        <position position="106"/>
    </location>
    <ligand>
        <name>Mn(2+)</name>
        <dbReference type="ChEBI" id="CHEBI:29035"/>
        <label>2</label>
    </ligand>
</feature>
<dbReference type="NCBIfam" id="TIGR01891">
    <property type="entry name" value="amidohydrolases"/>
    <property type="match status" value="1"/>
</dbReference>
<dbReference type="PIRSF" id="PIRSF005962">
    <property type="entry name" value="Pept_M20D_amidohydro"/>
    <property type="match status" value="1"/>
</dbReference>
<dbReference type="Gene3D" id="3.30.70.360">
    <property type="match status" value="1"/>
</dbReference>
<comment type="cofactor">
    <cofactor evidence="2">
        <name>Mn(2+)</name>
        <dbReference type="ChEBI" id="CHEBI:29035"/>
    </cofactor>
    <text evidence="2">The Mn(2+) ion enhances activity.</text>
</comment>
<feature type="binding site" evidence="2">
    <location>
        <position position="370"/>
    </location>
    <ligand>
        <name>Mn(2+)</name>
        <dbReference type="ChEBI" id="CHEBI:29035"/>
        <label>2</label>
    </ligand>
</feature>
<comment type="caution">
    <text evidence="4">The sequence shown here is derived from an EMBL/GenBank/DDBJ whole genome shotgun (WGS) entry which is preliminary data.</text>
</comment>
<sequence length="400" mass="43188">MKTVINRVEKKYRDSIVEPYHYLHQYPELSYDEKNTSQFIINILKKLHFDEIQTNVGGYGVVGLLNGAKPGPVIALRADMDALAIKEDTGSPVSSLNDGIMHACGHDAHMAILLGAAKVLCEIKGEMAGTIKFVFQPAEEKPPLGGASLMIADGILENPKVNAMLGLHVWPYLKVGTIGIEEGPASSSSDHLSFTINGKSSHGAIPDEGIDTIVASAAVISAMQSIVSRRISPFSPVVITLGKICGGDGYNIISDHVYVEGTVRSFNENVRDKLPELIKQTIKNTVAAFGANADVHYDRGCPSVMNDPYITEICKNAAREILGHENLCSLPTIPAIGEDFAFFAREVPSVFAYVGCCPCHVLVNDMPPLHNSKFLPDEDTLSVGVRYITCAALKLLEKLG</sequence>
<dbReference type="GeneID" id="95757022"/>
<dbReference type="CDD" id="cd03886">
    <property type="entry name" value="M20_Acy1"/>
    <property type="match status" value="1"/>
</dbReference>
<dbReference type="FunFam" id="3.30.70.360:FF:000001">
    <property type="entry name" value="N-acetyldiaminopimelate deacetylase"/>
    <property type="match status" value="1"/>
</dbReference>
<dbReference type="GO" id="GO:0050118">
    <property type="term" value="F:N-acetyldiaminopimelate deacetylase activity"/>
    <property type="evidence" value="ECO:0007669"/>
    <property type="project" value="UniProtKB-ARBA"/>
</dbReference>
<keyword evidence="1" id="KW-0378">Hydrolase</keyword>
<dbReference type="InterPro" id="IPR011650">
    <property type="entry name" value="Peptidase_M20_dimer"/>
</dbReference>
<dbReference type="RefSeq" id="WP_034443854.1">
    <property type="nucleotide sequence ID" value="NZ_JANFYF010000002.1"/>
</dbReference>
<keyword evidence="2" id="KW-0479">Metal-binding</keyword>
<organism evidence="4 5">
    <name type="scientific">Cloacibacillus evryensis</name>
    <dbReference type="NCBI Taxonomy" id="508460"/>
    <lineage>
        <taxon>Bacteria</taxon>
        <taxon>Thermotogati</taxon>
        <taxon>Synergistota</taxon>
        <taxon>Synergistia</taxon>
        <taxon>Synergistales</taxon>
        <taxon>Synergistaceae</taxon>
        <taxon>Cloacibacillus</taxon>
    </lineage>
</organism>
<dbReference type="Pfam" id="PF07687">
    <property type="entry name" value="M20_dimer"/>
    <property type="match status" value="1"/>
</dbReference>
<keyword evidence="2" id="KW-0464">Manganese</keyword>
<reference evidence="4 5" key="1">
    <citation type="submission" date="2022-06" db="EMBL/GenBank/DDBJ databases">
        <title>Isolation of gut microbiota from human fecal samples.</title>
        <authorList>
            <person name="Pamer E.G."/>
            <person name="Barat B."/>
            <person name="Waligurski E."/>
            <person name="Medina S."/>
            <person name="Paddock L."/>
            <person name="Mostad J."/>
        </authorList>
    </citation>
    <scope>NUCLEOTIDE SEQUENCE [LARGE SCALE GENOMIC DNA]</scope>
    <source>
        <strain evidence="4 5">DFI.9.90</strain>
    </source>
</reference>
<dbReference type="GO" id="GO:0046872">
    <property type="term" value="F:metal ion binding"/>
    <property type="evidence" value="ECO:0007669"/>
    <property type="project" value="UniProtKB-KW"/>
</dbReference>